<sequence length="277" mass="30867">MTEDPLYETAEIMAGIYGDGYISLTNAYEVALVDKMRASIELLYAEARQTDHGILPRGPERWYVEVAPERIDAFADIVSHPWFLAVNEAILGPEWRIVEVGFDIPFPGATMQPWHRDFRSPEATSRGRRITSLAFNLTAVDTTPDMGPFEIAPGTQWDAIDECPHGMFPDRSRWPRYERLGVAKLAQRGTISARSALTIHRGTANRSDKARPVLVIGVDGPDAANSAHHDLQMTRAFEASLPPVLKGRFNGRVVEQIGCVRQYHVIDGLIEPVVDGY</sequence>
<accession>Q1GV50</accession>
<dbReference type="Pfam" id="PF05721">
    <property type="entry name" value="PhyH"/>
    <property type="match status" value="1"/>
</dbReference>
<dbReference type="AlphaFoldDB" id="Q1GV50"/>
<dbReference type="GO" id="GO:0016706">
    <property type="term" value="F:2-oxoglutarate-dependent dioxygenase activity"/>
    <property type="evidence" value="ECO:0007669"/>
    <property type="project" value="UniProtKB-ARBA"/>
</dbReference>
<evidence type="ECO:0000313" key="1">
    <source>
        <dbReference type="EMBL" id="ABF52472.1"/>
    </source>
</evidence>
<keyword evidence="1" id="KW-0223">Dioxygenase</keyword>
<name>Q1GV50_SPHAL</name>
<dbReference type="eggNOG" id="COG5285">
    <property type="taxonomic scope" value="Bacteria"/>
</dbReference>
<keyword evidence="2" id="KW-1185">Reference proteome</keyword>
<dbReference type="EMBL" id="CP000356">
    <property type="protein sequence ID" value="ABF52472.1"/>
    <property type="molecule type" value="Genomic_DNA"/>
</dbReference>
<reference evidence="1 2" key="1">
    <citation type="journal article" date="2009" name="Proc. Natl. Acad. Sci. U.S.A.">
        <title>The genomic basis of trophic strategy in marine bacteria.</title>
        <authorList>
            <person name="Lauro F.M."/>
            <person name="McDougald D."/>
            <person name="Thomas T."/>
            <person name="Williams T.J."/>
            <person name="Egan S."/>
            <person name="Rice S."/>
            <person name="DeMaere M.Z."/>
            <person name="Ting L."/>
            <person name="Ertan H."/>
            <person name="Johnson J."/>
            <person name="Ferriera S."/>
            <person name="Lapidus A."/>
            <person name="Anderson I."/>
            <person name="Kyrpides N."/>
            <person name="Munk A.C."/>
            <person name="Detter C."/>
            <person name="Han C.S."/>
            <person name="Brown M.V."/>
            <person name="Robb F.T."/>
            <person name="Kjelleberg S."/>
            <person name="Cavicchioli R."/>
        </authorList>
    </citation>
    <scope>NUCLEOTIDE SEQUENCE [LARGE SCALE GENOMIC DNA]</scope>
    <source>
        <strain evidence="2">DSM 13593 / LMG 18877 / RB2256</strain>
    </source>
</reference>
<protein>
    <submittedName>
        <fullName evidence="1">Phytanoyl-CoA dioxygenase</fullName>
    </submittedName>
</protein>
<dbReference type="HOGENOM" id="CLU_087927_0_0_5"/>
<evidence type="ECO:0000313" key="2">
    <source>
        <dbReference type="Proteomes" id="UP000006578"/>
    </source>
</evidence>
<proteinExistence type="predicted"/>
<organism evidence="1 2">
    <name type="scientific">Sphingopyxis alaskensis (strain DSM 13593 / LMG 18877 / RB2256)</name>
    <name type="common">Sphingomonas alaskensis</name>
    <dbReference type="NCBI Taxonomy" id="317655"/>
    <lineage>
        <taxon>Bacteria</taxon>
        <taxon>Pseudomonadati</taxon>
        <taxon>Pseudomonadota</taxon>
        <taxon>Alphaproteobacteria</taxon>
        <taxon>Sphingomonadales</taxon>
        <taxon>Sphingomonadaceae</taxon>
        <taxon>Sphingopyxis</taxon>
    </lineage>
</organism>
<dbReference type="KEGG" id="sal:Sala_0752"/>
<dbReference type="RefSeq" id="WP_011541062.1">
    <property type="nucleotide sequence ID" value="NC_008048.1"/>
</dbReference>
<dbReference type="Proteomes" id="UP000006578">
    <property type="component" value="Chromosome"/>
</dbReference>
<keyword evidence="1" id="KW-0560">Oxidoreductase</keyword>
<dbReference type="STRING" id="317655.Sala_0752"/>
<dbReference type="Gene3D" id="2.60.120.620">
    <property type="entry name" value="q2cbj1_9rhob like domain"/>
    <property type="match status" value="1"/>
</dbReference>
<dbReference type="SUPFAM" id="SSF51197">
    <property type="entry name" value="Clavaminate synthase-like"/>
    <property type="match status" value="1"/>
</dbReference>
<gene>
    <name evidence="1" type="ordered locus">Sala_0752</name>
</gene>
<dbReference type="InterPro" id="IPR008775">
    <property type="entry name" value="Phytyl_CoA_dOase-like"/>
</dbReference>